<feature type="compositionally biased region" description="Basic and acidic residues" evidence="7">
    <location>
        <begin position="351"/>
        <end position="367"/>
    </location>
</feature>
<comment type="subcellular location">
    <subcellularLocation>
        <location evidence="1">Nucleus</location>
    </subcellularLocation>
</comment>
<dbReference type="PANTHER" id="PTHR48019">
    <property type="entry name" value="SERUM RESPONSE FACTOR HOMOLOG"/>
    <property type="match status" value="1"/>
</dbReference>
<dbReference type="EMBL" id="MU006563">
    <property type="protein sequence ID" value="KAF2750976.1"/>
    <property type="molecule type" value="Genomic_DNA"/>
</dbReference>
<dbReference type="AlphaFoldDB" id="A0A6A6VMF8"/>
<dbReference type="PRINTS" id="PR00404">
    <property type="entry name" value="MADSDOMAIN"/>
</dbReference>
<evidence type="ECO:0000256" key="1">
    <source>
        <dbReference type="ARBA" id="ARBA00004123"/>
    </source>
</evidence>
<comment type="similarity">
    <text evidence="6">Belongs to the MEF2 family.</text>
</comment>
<dbReference type="Pfam" id="PF00319">
    <property type="entry name" value="SRF-TF"/>
    <property type="match status" value="1"/>
</dbReference>
<evidence type="ECO:0000259" key="8">
    <source>
        <dbReference type="PROSITE" id="PS50066"/>
    </source>
</evidence>
<evidence type="ECO:0000313" key="10">
    <source>
        <dbReference type="Proteomes" id="UP000799440"/>
    </source>
</evidence>
<dbReference type="CDD" id="cd00265">
    <property type="entry name" value="MADS_MEF2_like"/>
    <property type="match status" value="1"/>
</dbReference>
<feature type="compositionally biased region" description="Basic and acidic residues" evidence="7">
    <location>
        <begin position="75"/>
        <end position="90"/>
    </location>
</feature>
<evidence type="ECO:0000256" key="5">
    <source>
        <dbReference type="ARBA" id="ARBA00023242"/>
    </source>
</evidence>
<feature type="compositionally biased region" description="Pro residues" evidence="7">
    <location>
        <begin position="224"/>
        <end position="238"/>
    </location>
</feature>
<feature type="compositionally biased region" description="Low complexity" evidence="7">
    <location>
        <begin position="461"/>
        <end position="478"/>
    </location>
</feature>
<dbReference type="SMART" id="SM00432">
    <property type="entry name" value="MADS"/>
    <property type="match status" value="1"/>
</dbReference>
<dbReference type="GO" id="GO:0046983">
    <property type="term" value="F:protein dimerization activity"/>
    <property type="evidence" value="ECO:0007669"/>
    <property type="project" value="InterPro"/>
</dbReference>
<name>A0A6A6VMF8_9PLEO</name>
<dbReference type="InterPro" id="IPR036879">
    <property type="entry name" value="TF_MADSbox_sf"/>
</dbReference>
<organism evidence="9 10">
    <name type="scientific">Sporormia fimetaria CBS 119925</name>
    <dbReference type="NCBI Taxonomy" id="1340428"/>
    <lineage>
        <taxon>Eukaryota</taxon>
        <taxon>Fungi</taxon>
        <taxon>Dikarya</taxon>
        <taxon>Ascomycota</taxon>
        <taxon>Pezizomycotina</taxon>
        <taxon>Dothideomycetes</taxon>
        <taxon>Pleosporomycetidae</taxon>
        <taxon>Pleosporales</taxon>
        <taxon>Sporormiaceae</taxon>
        <taxon>Sporormia</taxon>
    </lineage>
</organism>
<dbReference type="SUPFAM" id="SSF55455">
    <property type="entry name" value="SRF-like"/>
    <property type="match status" value="1"/>
</dbReference>
<dbReference type="Gene3D" id="3.40.1810.10">
    <property type="entry name" value="Transcription factor, MADS-box"/>
    <property type="match status" value="1"/>
</dbReference>
<dbReference type="PROSITE" id="PS50066">
    <property type="entry name" value="MADS_BOX_2"/>
    <property type="match status" value="1"/>
</dbReference>
<keyword evidence="5" id="KW-0539">Nucleus</keyword>
<accession>A0A6A6VMF8</accession>
<dbReference type="FunFam" id="3.40.1810.10:FF:000013">
    <property type="entry name" value="Transcription factor, MADS-box"/>
    <property type="match status" value="1"/>
</dbReference>
<keyword evidence="10" id="KW-1185">Reference proteome</keyword>
<dbReference type="GO" id="GO:0045944">
    <property type="term" value="P:positive regulation of transcription by RNA polymerase II"/>
    <property type="evidence" value="ECO:0007669"/>
    <property type="project" value="InterPro"/>
</dbReference>
<sequence length="622" mass="68165">MGRRKIEIKAIKDDRNRSVTFLKRKGGLFKKAHELAVLCSVDVAVIIFGHNKKLYEFSSGDMNEIVARYQYYGGPHEHKGPEDFMNKKDGDDDDDDDDQVPGVSPPQDMRTPPEQQMMPRHFQNQPHLQHMRHTTPSASPPMPSGPMPGPPVPLGLPYHHQRHPSPQPGPHSRPGSRAQVRRASSNLAPPQHHMSQPPPPPNNYAYIPPQVGAPFYNPHAAMPPNKPPQGQPAPPQPQPQYQYTHPPPPNSQMHPQQQQPQQQYMSQEPRRQSGPPVFQSQPPPQQQDRMTLPQPMRHSPPQQEPDDFQSPPLPQPKPLPAARQHSIFTPIDDSRSMLAAHFPSSSSMEPPRSEAPMKLESGPRSHSIDVAVMSRPNTNGNPPSQPMQTQSHQQMQNHTPQPPHSQPQSQNHPPPPLLPEPKRIQSNSSVPIIAPPIPPPSRTNSIQTDMRRPRLTVQIPDDQSQTGSGTGGSSTKDSGNGGLTAARTSTDLGHSPIILPPPSPSANSLLSAGAIGPPNPFARPLPPPNGMYGSRGGDVDTPVSALPSRFVENGLLPSPSAFYPDWGFGRESTMLPSPLPFQTPVVTNGPSFARDDAIDRKRKSPEGFSDAANGQKKVKTEQ</sequence>
<feature type="compositionally biased region" description="Low complexity" evidence="7">
    <location>
        <begin position="386"/>
        <end position="399"/>
    </location>
</feature>
<keyword evidence="3" id="KW-0238">DNA-binding</keyword>
<gene>
    <name evidence="9" type="ORF">M011DRAFT_464761</name>
</gene>
<dbReference type="GO" id="GO:0008301">
    <property type="term" value="F:DNA binding, bending"/>
    <property type="evidence" value="ECO:0007669"/>
    <property type="project" value="UniProtKB-ARBA"/>
</dbReference>
<keyword evidence="4" id="KW-0804">Transcription</keyword>
<feature type="region of interest" description="Disordered" evidence="7">
    <location>
        <begin position="579"/>
        <end position="622"/>
    </location>
</feature>
<dbReference type="PRINTS" id="PR01217">
    <property type="entry name" value="PRICHEXTENSN"/>
</dbReference>
<protein>
    <recommendedName>
        <fullName evidence="8">MADS-box domain-containing protein</fullName>
    </recommendedName>
</protein>
<evidence type="ECO:0000256" key="7">
    <source>
        <dbReference type="SAM" id="MobiDB-lite"/>
    </source>
</evidence>
<feature type="compositionally biased region" description="Low complexity" evidence="7">
    <location>
        <begin position="251"/>
        <end position="267"/>
    </location>
</feature>
<proteinExistence type="inferred from homology"/>
<dbReference type="InterPro" id="IPR033896">
    <property type="entry name" value="MEF2-like_N"/>
</dbReference>
<dbReference type="OrthoDB" id="1898716at2759"/>
<dbReference type="Proteomes" id="UP000799440">
    <property type="component" value="Unassembled WGS sequence"/>
</dbReference>
<dbReference type="PROSITE" id="PS00350">
    <property type="entry name" value="MADS_BOX_1"/>
    <property type="match status" value="1"/>
</dbReference>
<feature type="region of interest" description="Disordered" evidence="7">
    <location>
        <begin position="74"/>
        <end position="540"/>
    </location>
</feature>
<feature type="domain" description="MADS-box" evidence="8">
    <location>
        <begin position="1"/>
        <end position="61"/>
    </location>
</feature>
<dbReference type="InterPro" id="IPR050142">
    <property type="entry name" value="MADS-box/MEF2_TF"/>
</dbReference>
<evidence type="ECO:0000256" key="6">
    <source>
        <dbReference type="ARBA" id="ARBA00025805"/>
    </source>
</evidence>
<evidence type="ECO:0000313" key="9">
    <source>
        <dbReference type="EMBL" id="KAF2750976.1"/>
    </source>
</evidence>
<dbReference type="GO" id="GO:0033554">
    <property type="term" value="P:cellular response to stress"/>
    <property type="evidence" value="ECO:0007669"/>
    <property type="project" value="UniProtKB-ARBA"/>
</dbReference>
<evidence type="ECO:0000256" key="3">
    <source>
        <dbReference type="ARBA" id="ARBA00023125"/>
    </source>
</evidence>
<feature type="compositionally biased region" description="Pro residues" evidence="7">
    <location>
        <begin position="517"/>
        <end position="529"/>
    </location>
</feature>
<feature type="compositionally biased region" description="Pro residues" evidence="7">
    <location>
        <begin position="138"/>
        <end position="154"/>
    </location>
</feature>
<dbReference type="GO" id="GO:0005634">
    <property type="term" value="C:nucleus"/>
    <property type="evidence" value="ECO:0007669"/>
    <property type="project" value="UniProtKB-SubCell"/>
</dbReference>
<reference evidence="9" key="1">
    <citation type="journal article" date="2020" name="Stud. Mycol.">
        <title>101 Dothideomycetes genomes: a test case for predicting lifestyles and emergence of pathogens.</title>
        <authorList>
            <person name="Haridas S."/>
            <person name="Albert R."/>
            <person name="Binder M."/>
            <person name="Bloem J."/>
            <person name="Labutti K."/>
            <person name="Salamov A."/>
            <person name="Andreopoulos B."/>
            <person name="Baker S."/>
            <person name="Barry K."/>
            <person name="Bills G."/>
            <person name="Bluhm B."/>
            <person name="Cannon C."/>
            <person name="Castanera R."/>
            <person name="Culley D."/>
            <person name="Daum C."/>
            <person name="Ezra D."/>
            <person name="Gonzalez J."/>
            <person name="Henrissat B."/>
            <person name="Kuo A."/>
            <person name="Liang C."/>
            <person name="Lipzen A."/>
            <person name="Lutzoni F."/>
            <person name="Magnuson J."/>
            <person name="Mondo S."/>
            <person name="Nolan M."/>
            <person name="Ohm R."/>
            <person name="Pangilinan J."/>
            <person name="Park H.-J."/>
            <person name="Ramirez L."/>
            <person name="Alfaro M."/>
            <person name="Sun H."/>
            <person name="Tritt A."/>
            <person name="Yoshinaga Y."/>
            <person name="Zwiers L.-H."/>
            <person name="Turgeon B."/>
            <person name="Goodwin S."/>
            <person name="Spatafora J."/>
            <person name="Crous P."/>
            <person name="Grigoriev I."/>
        </authorList>
    </citation>
    <scope>NUCLEOTIDE SEQUENCE</scope>
    <source>
        <strain evidence="9">CBS 119925</strain>
    </source>
</reference>
<keyword evidence="2" id="KW-0805">Transcription regulation</keyword>
<evidence type="ECO:0000256" key="4">
    <source>
        <dbReference type="ARBA" id="ARBA00023163"/>
    </source>
</evidence>
<dbReference type="InterPro" id="IPR002100">
    <property type="entry name" value="TF_MADSbox"/>
</dbReference>
<evidence type="ECO:0000256" key="2">
    <source>
        <dbReference type="ARBA" id="ARBA00023015"/>
    </source>
</evidence>
<dbReference type="GO" id="GO:0000977">
    <property type="term" value="F:RNA polymerase II transcription regulatory region sequence-specific DNA binding"/>
    <property type="evidence" value="ECO:0007669"/>
    <property type="project" value="InterPro"/>
</dbReference>